<dbReference type="RefSeq" id="WP_004049943.1">
    <property type="nucleotide sequence ID" value="NZ_BDFM01000086.1"/>
</dbReference>
<reference evidence="2 5" key="2">
    <citation type="journal article" date="2019" name="Nat. Med.">
        <title>Preventing dysbiosis of the neonatal mouse intestinal microbiome protects against late-onset sepsis.</title>
        <authorList>
            <person name="Singer J.R."/>
            <person name="Blosser E.G."/>
            <person name="Zindl C.L."/>
            <person name="Silberger D.J."/>
            <person name="Conlan S."/>
            <person name="Laufer V.A."/>
            <person name="DiToro D."/>
            <person name="Deming C."/>
            <person name="Kumar R."/>
            <person name="Morrow C.D."/>
            <person name="Segre J.A."/>
            <person name="Gray M.J."/>
            <person name="Randolph D.A."/>
            <person name="Weaver C.T."/>
        </authorList>
    </citation>
    <scope>NUCLEOTIDE SEQUENCE [LARGE SCALE GENOMIC DNA]</scope>
    <source>
        <strain evidence="2 5">V10</strain>
    </source>
</reference>
<dbReference type="Proteomes" id="UP000289316">
    <property type="component" value="Unassembled WGS sequence"/>
</dbReference>
<sequence>MKNFNSNVGKLQSAFLTITLLGTLAIVLSESRPLISTLLIVVTITVAFVNMLRLQQLSNDKKYGEKSELQKGKNNEFTK</sequence>
<dbReference type="EMBL" id="QZFR01000059">
    <property type="protein sequence ID" value="RXV70629.1"/>
    <property type="molecule type" value="Genomic_DNA"/>
</dbReference>
<keyword evidence="1" id="KW-0812">Transmembrane</keyword>
<evidence type="ECO:0000313" key="3">
    <source>
        <dbReference type="EMBL" id="RXV70629.1"/>
    </source>
</evidence>
<protein>
    <submittedName>
        <fullName evidence="3">Uncharacterized protein</fullName>
    </submittedName>
</protein>
<evidence type="ECO:0000256" key="1">
    <source>
        <dbReference type="SAM" id="Phobius"/>
    </source>
</evidence>
<evidence type="ECO:0000313" key="5">
    <source>
        <dbReference type="Proteomes" id="UP000463931"/>
    </source>
</evidence>
<keyword evidence="1" id="KW-0472">Membrane</keyword>
<dbReference type="AlphaFoldDB" id="A0A4Q2AL25"/>
<organism evidence="3 4">
    <name type="scientific">Ligilactobacillus murinus</name>
    <dbReference type="NCBI Taxonomy" id="1622"/>
    <lineage>
        <taxon>Bacteria</taxon>
        <taxon>Bacillati</taxon>
        <taxon>Bacillota</taxon>
        <taxon>Bacilli</taxon>
        <taxon>Lactobacillales</taxon>
        <taxon>Lactobacillaceae</taxon>
        <taxon>Ligilactobacillus</taxon>
    </lineage>
</organism>
<name>A0A4Q2AL25_9LACO</name>
<evidence type="ECO:0000313" key="2">
    <source>
        <dbReference type="EMBL" id="QIA89120.1"/>
    </source>
</evidence>
<proteinExistence type="predicted"/>
<feature type="transmembrane region" description="Helical" evidence="1">
    <location>
        <begin position="35"/>
        <end position="52"/>
    </location>
</feature>
<evidence type="ECO:0000313" key="4">
    <source>
        <dbReference type="Proteomes" id="UP000289316"/>
    </source>
</evidence>
<accession>A0A4Q2AL25</accession>
<dbReference type="OrthoDB" id="9878619at2"/>
<keyword evidence="1" id="KW-1133">Transmembrane helix</keyword>
<reference evidence="3 4" key="1">
    <citation type="submission" date="2018-09" db="EMBL/GenBank/DDBJ databases">
        <title>Murine metabolic-syndrome-specific gut microbial biobank.</title>
        <authorList>
            <person name="Liu C."/>
        </authorList>
    </citation>
    <scope>NUCLEOTIDE SEQUENCE [LARGE SCALE GENOMIC DNA]</scope>
    <source>
        <strain evidence="3 4">C-30</strain>
    </source>
</reference>
<dbReference type="EMBL" id="CP040852">
    <property type="protein sequence ID" value="QIA89120.1"/>
    <property type="molecule type" value="Genomic_DNA"/>
</dbReference>
<gene>
    <name evidence="3" type="ORF">D6C19_08045</name>
    <name evidence="2" type="ORF">FEE40_02380</name>
</gene>
<dbReference type="Proteomes" id="UP000463931">
    <property type="component" value="Chromosome"/>
</dbReference>